<accession>A0A4S8PP88</accession>
<keyword evidence="2" id="KW-1185">Reference proteome</keyword>
<dbReference type="AlphaFoldDB" id="A0A4S8PP88"/>
<proteinExistence type="predicted"/>
<sequence length="242" mass="25523">MKILRRLLITLVILVAVVALGDRVANAVAERRIATEVANTAADHGAYSDRRPEVTIHGWPFLDQAWTGEFEQIDITLKDVGASGLVFPSLDLVARGVEADWRELADGGDVVARDLEVSGSVSVASVEALLAEETGYDLTIGEDGQATLRATKQVDALNMSVDLEATGRIVIGESELSFTPDAVETLTEGLPPGAQPVIEQFASELGSSIPLPDLPYGIVLGEIVFDGNAVTVSGSAEDVVLT</sequence>
<organism evidence="1 2">
    <name type="scientific">Glycomyces paridis</name>
    <dbReference type="NCBI Taxonomy" id="2126555"/>
    <lineage>
        <taxon>Bacteria</taxon>
        <taxon>Bacillati</taxon>
        <taxon>Actinomycetota</taxon>
        <taxon>Actinomycetes</taxon>
        <taxon>Glycomycetales</taxon>
        <taxon>Glycomycetaceae</taxon>
        <taxon>Glycomyces</taxon>
    </lineage>
</organism>
<name>A0A4S8PP88_9ACTN</name>
<dbReference type="EMBL" id="STGX01000004">
    <property type="protein sequence ID" value="THV30154.1"/>
    <property type="molecule type" value="Genomic_DNA"/>
</dbReference>
<dbReference type="Proteomes" id="UP000305792">
    <property type="component" value="Unassembled WGS sequence"/>
</dbReference>
<evidence type="ECO:0000313" key="1">
    <source>
        <dbReference type="EMBL" id="THV30154.1"/>
    </source>
</evidence>
<evidence type="ECO:0000313" key="2">
    <source>
        <dbReference type="Proteomes" id="UP000305792"/>
    </source>
</evidence>
<dbReference type="Pfam" id="PF11209">
    <property type="entry name" value="LmeA"/>
    <property type="match status" value="1"/>
</dbReference>
<comment type="caution">
    <text evidence="1">The sequence shown here is derived from an EMBL/GenBank/DDBJ whole genome shotgun (WGS) entry which is preliminary data.</text>
</comment>
<dbReference type="RefSeq" id="WP_136529027.1">
    <property type="nucleotide sequence ID" value="NZ_STGX01000004.1"/>
</dbReference>
<protein>
    <submittedName>
        <fullName evidence="1">DUF2993 domain-containing protein</fullName>
    </submittedName>
</protein>
<dbReference type="OrthoDB" id="3215846at2"/>
<reference evidence="1 2" key="1">
    <citation type="journal article" date="2018" name="Int. J. Syst. Evol. Microbiol.">
        <title>Glycomyces paridis sp. nov., isolated from the medicinal plant Paris polyphylla.</title>
        <authorList>
            <person name="Fang X.M."/>
            <person name="Bai J.L."/>
            <person name="Su J."/>
            <person name="Zhao L.L."/>
            <person name="Liu H.Y."/>
            <person name="Ma B.P."/>
            <person name="Zhang Y.Q."/>
            <person name="Yu L.Y."/>
        </authorList>
    </citation>
    <scope>NUCLEOTIDE SEQUENCE [LARGE SCALE GENOMIC DNA]</scope>
    <source>
        <strain evidence="1 2">CPCC 204357</strain>
    </source>
</reference>
<gene>
    <name evidence="1" type="ORF">E9998_07200</name>
</gene>
<dbReference type="InterPro" id="IPR021373">
    <property type="entry name" value="DUF2993"/>
</dbReference>